<dbReference type="Pfam" id="PF24621">
    <property type="entry name" value="DHQS_C"/>
    <property type="match status" value="1"/>
</dbReference>
<evidence type="ECO:0000256" key="9">
    <source>
        <dbReference type="ARBA" id="ARBA00022490"/>
    </source>
</evidence>
<evidence type="ECO:0000256" key="10">
    <source>
        <dbReference type="ARBA" id="ARBA00022605"/>
    </source>
</evidence>
<organism evidence="21">
    <name type="scientific">marine metagenome</name>
    <dbReference type="NCBI Taxonomy" id="408172"/>
    <lineage>
        <taxon>unclassified sequences</taxon>
        <taxon>metagenomes</taxon>
        <taxon>ecological metagenomes</taxon>
    </lineage>
</organism>
<comment type="similarity">
    <text evidence="6">Belongs to the sugar phosphate cyclases superfamily. Dehydroquinate synthase family.</text>
</comment>
<dbReference type="InterPro" id="IPR016037">
    <property type="entry name" value="DHQ_synth_AroB"/>
</dbReference>
<dbReference type="GO" id="GO:0005737">
    <property type="term" value="C:cytoplasm"/>
    <property type="evidence" value="ECO:0007669"/>
    <property type="project" value="UniProtKB-SubCell"/>
</dbReference>
<comment type="pathway">
    <text evidence="5">Metabolic intermediate biosynthesis; chorismate biosynthesis; chorismate from D-erythrose 4-phosphate and phosphoenolpyruvate: step 2/7.</text>
</comment>
<evidence type="ECO:0000256" key="11">
    <source>
        <dbReference type="ARBA" id="ARBA00022723"/>
    </source>
</evidence>
<evidence type="ECO:0000256" key="1">
    <source>
        <dbReference type="ARBA" id="ARBA00001393"/>
    </source>
</evidence>
<comment type="catalytic activity">
    <reaction evidence="1">
        <text>7-phospho-2-dehydro-3-deoxy-D-arabino-heptonate = 3-dehydroquinate + phosphate</text>
        <dbReference type="Rhea" id="RHEA:21968"/>
        <dbReference type="ChEBI" id="CHEBI:32364"/>
        <dbReference type="ChEBI" id="CHEBI:43474"/>
        <dbReference type="ChEBI" id="CHEBI:58394"/>
        <dbReference type="EC" id="4.2.3.4"/>
    </reaction>
</comment>
<name>A0A381XTR0_9ZZZZ</name>
<evidence type="ECO:0000256" key="5">
    <source>
        <dbReference type="ARBA" id="ARBA00004661"/>
    </source>
</evidence>
<dbReference type="PANTHER" id="PTHR43622:SF7">
    <property type="entry name" value="3-DEHYDROQUINATE SYNTHASE, CHLOROPLASTIC"/>
    <property type="match status" value="1"/>
</dbReference>
<reference evidence="21" key="1">
    <citation type="submission" date="2018-05" db="EMBL/GenBank/DDBJ databases">
        <authorList>
            <person name="Lanie J.A."/>
            <person name="Ng W.-L."/>
            <person name="Kazmierczak K.M."/>
            <person name="Andrzejewski T.M."/>
            <person name="Davidsen T.M."/>
            <person name="Wayne K.J."/>
            <person name="Tettelin H."/>
            <person name="Glass J.I."/>
            <person name="Rusch D."/>
            <person name="Podicherti R."/>
            <person name="Tsui H.-C.T."/>
            <person name="Winkler M.E."/>
        </authorList>
    </citation>
    <scope>NUCLEOTIDE SEQUENCE</scope>
</reference>
<dbReference type="AlphaFoldDB" id="A0A381XTR0"/>
<dbReference type="PIRSF" id="PIRSF001455">
    <property type="entry name" value="DHQ_synth"/>
    <property type="match status" value="1"/>
</dbReference>
<keyword evidence="10" id="KW-0028">Amino-acid biosynthesis</keyword>
<keyword evidence="18" id="KW-0812">Transmembrane</keyword>
<dbReference type="EC" id="4.2.3.4" evidence="7"/>
<proteinExistence type="inferred from homology"/>
<keyword evidence="9" id="KW-0963">Cytoplasm</keyword>
<keyword evidence="18" id="KW-1133">Transmembrane helix</keyword>
<keyword evidence="11" id="KW-0479">Metal-binding</keyword>
<keyword evidence="12" id="KW-0547">Nucleotide-binding</keyword>
<evidence type="ECO:0000256" key="13">
    <source>
        <dbReference type="ARBA" id="ARBA00022833"/>
    </source>
</evidence>
<evidence type="ECO:0000256" key="6">
    <source>
        <dbReference type="ARBA" id="ARBA00005412"/>
    </source>
</evidence>
<dbReference type="FunFam" id="3.40.50.1970:FF:000001">
    <property type="entry name" value="3-dehydroquinate synthase"/>
    <property type="match status" value="1"/>
</dbReference>
<keyword evidence="16" id="KW-0456">Lyase</keyword>
<dbReference type="GO" id="GO:0008652">
    <property type="term" value="P:amino acid biosynthetic process"/>
    <property type="evidence" value="ECO:0007669"/>
    <property type="project" value="UniProtKB-KW"/>
</dbReference>
<dbReference type="InterPro" id="IPR050071">
    <property type="entry name" value="Dehydroquinate_synthase"/>
</dbReference>
<evidence type="ECO:0000256" key="16">
    <source>
        <dbReference type="ARBA" id="ARBA00023239"/>
    </source>
</evidence>
<dbReference type="SUPFAM" id="SSF56796">
    <property type="entry name" value="Dehydroquinate synthase-like"/>
    <property type="match status" value="1"/>
</dbReference>
<evidence type="ECO:0000256" key="7">
    <source>
        <dbReference type="ARBA" id="ARBA00013031"/>
    </source>
</evidence>
<evidence type="ECO:0000256" key="8">
    <source>
        <dbReference type="ARBA" id="ARBA00017684"/>
    </source>
</evidence>
<evidence type="ECO:0000256" key="18">
    <source>
        <dbReference type="SAM" id="Phobius"/>
    </source>
</evidence>
<comment type="cofactor">
    <cofactor evidence="2">
        <name>NAD(+)</name>
        <dbReference type="ChEBI" id="CHEBI:57540"/>
    </cofactor>
</comment>
<dbReference type="GO" id="GO:0009073">
    <property type="term" value="P:aromatic amino acid family biosynthetic process"/>
    <property type="evidence" value="ECO:0007669"/>
    <property type="project" value="UniProtKB-KW"/>
</dbReference>
<protein>
    <recommendedName>
        <fullName evidence="8">3-dehydroquinate synthase</fullName>
        <ecNumber evidence="7">4.2.3.4</ecNumber>
    </recommendedName>
</protein>
<dbReference type="CDD" id="cd08195">
    <property type="entry name" value="DHQS"/>
    <property type="match status" value="1"/>
</dbReference>
<keyword evidence="18" id="KW-0472">Membrane</keyword>
<feature type="transmembrane region" description="Helical" evidence="18">
    <location>
        <begin position="98"/>
        <end position="120"/>
    </location>
</feature>
<comment type="subcellular location">
    <subcellularLocation>
        <location evidence="4">Cytoplasm</location>
    </subcellularLocation>
</comment>
<dbReference type="PANTHER" id="PTHR43622">
    <property type="entry name" value="3-DEHYDROQUINATE SYNTHASE"/>
    <property type="match status" value="1"/>
</dbReference>
<dbReference type="HAMAP" id="MF_00110">
    <property type="entry name" value="DHQ_synthase"/>
    <property type="match status" value="1"/>
</dbReference>
<evidence type="ECO:0000256" key="12">
    <source>
        <dbReference type="ARBA" id="ARBA00022741"/>
    </source>
</evidence>
<dbReference type="EMBL" id="UINC01016358">
    <property type="protein sequence ID" value="SVA68159.1"/>
    <property type="molecule type" value="Genomic_DNA"/>
</dbReference>
<feature type="domain" description="3-dehydroquinate synthase C-terminal" evidence="20">
    <location>
        <begin position="182"/>
        <end position="327"/>
    </location>
</feature>
<evidence type="ECO:0000259" key="20">
    <source>
        <dbReference type="Pfam" id="PF24621"/>
    </source>
</evidence>
<evidence type="ECO:0000256" key="15">
    <source>
        <dbReference type="ARBA" id="ARBA00023141"/>
    </source>
</evidence>
<dbReference type="GO" id="GO:0003856">
    <property type="term" value="F:3-dehydroquinate synthase activity"/>
    <property type="evidence" value="ECO:0007669"/>
    <property type="project" value="UniProtKB-EC"/>
</dbReference>
<keyword evidence="14" id="KW-0520">NAD</keyword>
<comment type="cofactor">
    <cofactor evidence="3">
        <name>Co(2+)</name>
        <dbReference type="ChEBI" id="CHEBI:48828"/>
    </cofactor>
</comment>
<evidence type="ECO:0000256" key="2">
    <source>
        <dbReference type="ARBA" id="ARBA00001911"/>
    </source>
</evidence>
<dbReference type="Gene3D" id="3.40.50.1970">
    <property type="match status" value="1"/>
</dbReference>
<evidence type="ECO:0000313" key="21">
    <source>
        <dbReference type="EMBL" id="SVA68159.1"/>
    </source>
</evidence>
<dbReference type="InterPro" id="IPR030960">
    <property type="entry name" value="DHQS/DOIS_N"/>
</dbReference>
<accession>A0A381XTR0</accession>
<dbReference type="InterPro" id="IPR030963">
    <property type="entry name" value="DHQ_synth_fam"/>
</dbReference>
<evidence type="ECO:0000256" key="4">
    <source>
        <dbReference type="ARBA" id="ARBA00004496"/>
    </source>
</evidence>
<dbReference type="GO" id="GO:0046872">
    <property type="term" value="F:metal ion binding"/>
    <property type="evidence" value="ECO:0007669"/>
    <property type="project" value="UniProtKB-KW"/>
</dbReference>
<gene>
    <name evidence="21" type="ORF">METZ01_LOCUS121013</name>
</gene>
<dbReference type="GO" id="GO:0000166">
    <property type="term" value="F:nucleotide binding"/>
    <property type="evidence" value="ECO:0007669"/>
    <property type="project" value="UniProtKB-KW"/>
</dbReference>
<evidence type="ECO:0000256" key="14">
    <source>
        <dbReference type="ARBA" id="ARBA00023027"/>
    </source>
</evidence>
<dbReference type="Gene3D" id="1.20.1090.10">
    <property type="entry name" value="Dehydroquinate synthase-like - alpha domain"/>
    <property type="match status" value="1"/>
</dbReference>
<dbReference type="InterPro" id="IPR056179">
    <property type="entry name" value="DHQS_C"/>
</dbReference>
<evidence type="ECO:0000256" key="3">
    <source>
        <dbReference type="ARBA" id="ARBA00001941"/>
    </source>
</evidence>
<feature type="domain" description="3-dehydroquinate synthase N-terminal" evidence="19">
    <location>
        <begin position="68"/>
        <end position="180"/>
    </location>
</feature>
<keyword evidence="15" id="KW-0057">Aromatic amino acid biosynthesis</keyword>
<keyword evidence="13" id="KW-0862">Zinc</keyword>
<evidence type="ECO:0000256" key="17">
    <source>
        <dbReference type="ARBA" id="ARBA00023285"/>
    </source>
</evidence>
<evidence type="ECO:0000259" key="19">
    <source>
        <dbReference type="Pfam" id="PF01761"/>
    </source>
</evidence>
<sequence length="359" mass="38863">MRTVKVPLGDRSYSIKIGNGLLPRLGGECRRLKLGKRCAVVTNRAVGRLYAKAALASLRLAGFTPVEILVPAGETAKSLKTIQACYDKLARHRIERSSFIVALGGGVVGDMAGFLAASYLRGIGFVQVPTTLLAQVDSSVGGKVGVNLKAGKNLVGAFYQPRLVLCDLDTLKTLPKRELRAGLAEVIKYGIIYDAVLFRRLERTLPELLRLEAKGMAHIVARSCQIKAKVVEQDERESGLRAILNYGHTIGHALEAISRYGKYLHGEAISIGQVAASIISRDVLGLNRAEVNRIKKLFEQAGLPTSVRLTKPQLAKVFAAMKLDKKVSGGEVKFVLARKVGQVEFGIDVPRATINTALK</sequence>
<keyword evidence="17" id="KW-0170">Cobalt</keyword>
<dbReference type="Pfam" id="PF01761">
    <property type="entry name" value="DHQ_synthase"/>
    <property type="match status" value="1"/>
</dbReference>
<dbReference type="NCBIfam" id="TIGR01357">
    <property type="entry name" value="aroB"/>
    <property type="match status" value="1"/>
</dbReference>